<dbReference type="PANTHER" id="PTHR42956">
    <property type="entry name" value="NITROGENASE IRON-MOLYBDENUM COFACTOR BIOSYNTHESIS PROTEIN NIFE"/>
    <property type="match status" value="1"/>
</dbReference>
<name>A0A932CNP0_UNCTE</name>
<dbReference type="GO" id="GO:0016491">
    <property type="term" value="F:oxidoreductase activity"/>
    <property type="evidence" value="ECO:0007669"/>
    <property type="project" value="InterPro"/>
</dbReference>
<evidence type="ECO:0000313" key="2">
    <source>
        <dbReference type="EMBL" id="MBI2876436.1"/>
    </source>
</evidence>
<dbReference type="InterPro" id="IPR049939">
    <property type="entry name" value="NifE-like"/>
</dbReference>
<comment type="caution">
    <text evidence="2">The sequence shown here is derived from an EMBL/GenBank/DDBJ whole genome shotgun (WGS) entry which is preliminary data.</text>
</comment>
<dbReference type="InterPro" id="IPR000510">
    <property type="entry name" value="Nase/OxRdtase_comp1"/>
</dbReference>
<dbReference type="EMBL" id="JACPRF010000185">
    <property type="protein sequence ID" value="MBI2876436.1"/>
    <property type="molecule type" value="Genomic_DNA"/>
</dbReference>
<dbReference type="AlphaFoldDB" id="A0A932CNP0"/>
<protein>
    <submittedName>
        <fullName evidence="2">Nitrogenase component 1</fullName>
    </submittedName>
</protein>
<organism evidence="2 3">
    <name type="scientific">Tectimicrobiota bacterium</name>
    <dbReference type="NCBI Taxonomy" id="2528274"/>
    <lineage>
        <taxon>Bacteria</taxon>
        <taxon>Pseudomonadati</taxon>
        <taxon>Nitrospinota/Tectimicrobiota group</taxon>
        <taxon>Candidatus Tectimicrobiota</taxon>
    </lineage>
</organism>
<feature type="domain" description="Nitrogenase/oxidoreductase component 1" evidence="1">
    <location>
        <begin position="19"/>
        <end position="283"/>
    </location>
</feature>
<dbReference type="SUPFAM" id="SSF53807">
    <property type="entry name" value="Helical backbone' metal receptor"/>
    <property type="match status" value="1"/>
</dbReference>
<proteinExistence type="predicted"/>
<reference evidence="2" key="1">
    <citation type="submission" date="2020-07" db="EMBL/GenBank/DDBJ databases">
        <title>Huge and variable diversity of episymbiotic CPR bacteria and DPANN archaea in groundwater ecosystems.</title>
        <authorList>
            <person name="He C.Y."/>
            <person name="Keren R."/>
            <person name="Whittaker M."/>
            <person name="Farag I.F."/>
            <person name="Doudna J."/>
            <person name="Cate J.H.D."/>
            <person name="Banfield J.F."/>
        </authorList>
    </citation>
    <scope>NUCLEOTIDE SEQUENCE</scope>
    <source>
        <strain evidence="2">NC_groundwater_672_Ag_B-0.1um_62_36</strain>
    </source>
</reference>
<evidence type="ECO:0000259" key="1">
    <source>
        <dbReference type="Pfam" id="PF00148"/>
    </source>
</evidence>
<dbReference type="Gene3D" id="3.40.50.1980">
    <property type="entry name" value="Nitrogenase molybdenum iron protein domain"/>
    <property type="match status" value="2"/>
</dbReference>
<dbReference type="Proteomes" id="UP000769766">
    <property type="component" value="Unassembled WGS sequence"/>
</dbReference>
<sequence>MPDRLADETIIPMGLDDNMGAIRAIYPIRDALCYVHGATGCTMHGRFFFGWHDNALLRILSSGVEGKHIIFGGEELLEESLLKAVEVTDPQLIVIQNTCIPALVGDDTAQVARRVSERTGVKILSTVNPNYKGYQLDGYHNVVNTYVTELMQPQRIQKGCINLLGVMPGEFNWTNDVREAVWLLHELGLEVGCTLVGDQTTVREIIEAPAAQANVLLYPEVGLPAARAMQERFGVPFIETALPPLGIEASREWLLTIGTALGLKAQAEGVIEREMAEMGQALNRLGAGQMVHL</sequence>
<dbReference type="PANTHER" id="PTHR42956:SF1">
    <property type="entry name" value="NITROGENASE IRON-MOLYBDENUM COFACTOR BIOSYNTHESIS PROTEIN NIFE"/>
    <property type="match status" value="1"/>
</dbReference>
<dbReference type="CDD" id="cd00316">
    <property type="entry name" value="Oxidoreductase_nitrogenase"/>
    <property type="match status" value="1"/>
</dbReference>
<gene>
    <name evidence="2" type="ORF">HYY20_06105</name>
</gene>
<evidence type="ECO:0000313" key="3">
    <source>
        <dbReference type="Proteomes" id="UP000769766"/>
    </source>
</evidence>
<dbReference type="Pfam" id="PF00148">
    <property type="entry name" value="Oxidored_nitro"/>
    <property type="match status" value="1"/>
</dbReference>
<accession>A0A932CNP0</accession>